<keyword evidence="3" id="KW-0804">Transcription</keyword>
<evidence type="ECO:0000259" key="4">
    <source>
        <dbReference type="PROSITE" id="PS50987"/>
    </source>
</evidence>
<dbReference type="InterPro" id="IPR001845">
    <property type="entry name" value="HTH_ArsR_DNA-bd_dom"/>
</dbReference>
<dbReference type="RefSeq" id="WP_111136093.1">
    <property type="nucleotide sequence ID" value="NZ_POUB01000178.1"/>
</dbReference>
<comment type="caution">
    <text evidence="5">The sequence shown here is derived from an EMBL/GenBank/DDBJ whole genome shotgun (WGS) entry which is preliminary data.</text>
</comment>
<dbReference type="PANTHER" id="PTHR43132:SF8">
    <property type="entry name" value="HTH-TYPE TRANSCRIPTIONAL REGULATOR KMTR"/>
    <property type="match status" value="1"/>
</dbReference>
<dbReference type="OrthoDB" id="9810923at2"/>
<name>A0A2W2C1T3_9ACTN</name>
<keyword evidence="2" id="KW-0238">DNA-binding</keyword>
<sequence length="119" mass="13011">MYARDNVADASDLQQRLPGVPEVEAATEMLRMLADPTRLRLMCLLSEGEHDVTALVAAVGTARPAVSQHLAKLRLTGLVTVRRDGRRALHRARGGHVRRLVTEVLHAASHRVTGAPEHD</sequence>
<evidence type="ECO:0000256" key="1">
    <source>
        <dbReference type="ARBA" id="ARBA00023015"/>
    </source>
</evidence>
<protein>
    <submittedName>
        <fullName evidence="5">Transcriptional regulator</fullName>
    </submittedName>
</protein>
<dbReference type="PRINTS" id="PR00778">
    <property type="entry name" value="HTHARSR"/>
</dbReference>
<dbReference type="InterPro" id="IPR036390">
    <property type="entry name" value="WH_DNA-bd_sf"/>
</dbReference>
<feature type="domain" description="HTH arsR-type" evidence="4">
    <location>
        <begin position="18"/>
        <end position="112"/>
    </location>
</feature>
<evidence type="ECO:0000313" key="6">
    <source>
        <dbReference type="Proteomes" id="UP000248749"/>
    </source>
</evidence>
<dbReference type="PROSITE" id="PS50987">
    <property type="entry name" value="HTH_ARSR_2"/>
    <property type="match status" value="1"/>
</dbReference>
<reference evidence="5 6" key="1">
    <citation type="submission" date="2018-01" db="EMBL/GenBank/DDBJ databases">
        <title>Draft genome sequence of Salinispora sp. 13K206.</title>
        <authorList>
            <person name="Sahin N."/>
            <person name="Saygin H."/>
            <person name="Ay H."/>
        </authorList>
    </citation>
    <scope>NUCLEOTIDE SEQUENCE [LARGE SCALE GENOMIC DNA]</scope>
    <source>
        <strain evidence="5 6">13K206</strain>
    </source>
</reference>
<proteinExistence type="predicted"/>
<dbReference type="EMBL" id="POUB01000178">
    <property type="protein sequence ID" value="PZF92442.1"/>
    <property type="molecule type" value="Genomic_DNA"/>
</dbReference>
<dbReference type="SMART" id="SM00418">
    <property type="entry name" value="HTH_ARSR"/>
    <property type="match status" value="1"/>
</dbReference>
<keyword evidence="6" id="KW-1185">Reference proteome</keyword>
<accession>A0A2W2C1T3</accession>
<dbReference type="PANTHER" id="PTHR43132">
    <property type="entry name" value="ARSENICAL RESISTANCE OPERON REPRESSOR ARSR-RELATED"/>
    <property type="match status" value="1"/>
</dbReference>
<evidence type="ECO:0000313" key="5">
    <source>
        <dbReference type="EMBL" id="PZF92442.1"/>
    </source>
</evidence>
<dbReference type="SUPFAM" id="SSF46785">
    <property type="entry name" value="Winged helix' DNA-binding domain"/>
    <property type="match status" value="1"/>
</dbReference>
<dbReference type="GO" id="GO:0003677">
    <property type="term" value="F:DNA binding"/>
    <property type="evidence" value="ECO:0007669"/>
    <property type="project" value="UniProtKB-KW"/>
</dbReference>
<dbReference type="GO" id="GO:0003700">
    <property type="term" value="F:DNA-binding transcription factor activity"/>
    <property type="evidence" value="ECO:0007669"/>
    <property type="project" value="InterPro"/>
</dbReference>
<keyword evidence="1" id="KW-0805">Transcription regulation</keyword>
<dbReference type="InterPro" id="IPR051011">
    <property type="entry name" value="Metal_resp_trans_reg"/>
</dbReference>
<gene>
    <name evidence="5" type="ORF">C1I99_21800</name>
</gene>
<dbReference type="InterPro" id="IPR036388">
    <property type="entry name" value="WH-like_DNA-bd_sf"/>
</dbReference>
<evidence type="ECO:0000256" key="3">
    <source>
        <dbReference type="ARBA" id="ARBA00023163"/>
    </source>
</evidence>
<evidence type="ECO:0000256" key="2">
    <source>
        <dbReference type="ARBA" id="ARBA00023125"/>
    </source>
</evidence>
<dbReference type="AlphaFoldDB" id="A0A2W2C1T3"/>
<dbReference type="Gene3D" id="1.10.10.10">
    <property type="entry name" value="Winged helix-like DNA-binding domain superfamily/Winged helix DNA-binding domain"/>
    <property type="match status" value="1"/>
</dbReference>
<organism evidence="5 6">
    <name type="scientific">Micromonospora deserti</name>
    <dbReference type="NCBI Taxonomy" id="2070366"/>
    <lineage>
        <taxon>Bacteria</taxon>
        <taxon>Bacillati</taxon>
        <taxon>Actinomycetota</taxon>
        <taxon>Actinomycetes</taxon>
        <taxon>Micromonosporales</taxon>
        <taxon>Micromonosporaceae</taxon>
        <taxon>Micromonospora</taxon>
    </lineage>
</organism>
<dbReference type="NCBIfam" id="NF033788">
    <property type="entry name" value="HTH_metalloreg"/>
    <property type="match status" value="1"/>
</dbReference>
<dbReference type="Pfam" id="PF01022">
    <property type="entry name" value="HTH_5"/>
    <property type="match status" value="1"/>
</dbReference>
<dbReference type="InterPro" id="IPR011991">
    <property type="entry name" value="ArsR-like_HTH"/>
</dbReference>
<dbReference type="CDD" id="cd00090">
    <property type="entry name" value="HTH_ARSR"/>
    <property type="match status" value="1"/>
</dbReference>
<dbReference type="Proteomes" id="UP000248749">
    <property type="component" value="Unassembled WGS sequence"/>
</dbReference>